<dbReference type="SUPFAM" id="SSF54928">
    <property type="entry name" value="RNA-binding domain, RBD"/>
    <property type="match status" value="1"/>
</dbReference>
<accession>G7YMQ1</accession>
<dbReference type="PANTHER" id="PTHR15592">
    <property type="entry name" value="MATRIN 3/NUCLEAR PROTEIN 220-RELATED"/>
    <property type="match status" value="1"/>
</dbReference>
<feature type="non-terminal residue" evidence="5">
    <location>
        <position position="1"/>
    </location>
</feature>
<feature type="domain" description="RRM" evidence="4">
    <location>
        <begin position="184"/>
        <end position="259"/>
    </location>
</feature>
<dbReference type="GO" id="GO:0003723">
    <property type="term" value="F:RNA binding"/>
    <property type="evidence" value="ECO:0007669"/>
    <property type="project" value="UniProtKB-UniRule"/>
</dbReference>
<dbReference type="AlphaFoldDB" id="G7YMQ1"/>
<sequence>VQTAIARCSEYTTQSVHLEAMDNFHFPEITSHRISVLNCIVDTLKTVLQLRYLGCPCDVVSGENLVNLEYADDIILIFEDEGGGQTLLNRPITVIPCFGMRLAPSKCKIMLQNVQSTDISLKSRRISVGYGEFYITRFSDEPLRIGEHSIDVSFSTSRHVMQRASSKETSPDPSDPLSTVNHVLLYTVFNVQHPVTLKVIHQITSMFAEVVRIVMFRKSNIQAMVEFKSVEDARRVKQNLNGADIYSGCCTLKVDYARPTRLTVKRNDEDTWDFENNNAADAEPDDSVGSSRRMHGSLLGSYYEHDMRPPHANGSFHTPCFQTPPGRSLMRLPTTPDSSRYHPHPPTPVAMVFNLNPDEMNCERFLVEPTKIHNVHSINRPKKQSVKQYEEKTERQSAHKNAVWRTVQLFLAREVCTPRFSKMAPGADGQYSAPFNEGGEVPVNNLTTKLRKVPDENRTPMERSASTFIPVLKKGAKTTRENHRVISLAANTFKNHADAYEPSAELIMSNEIFVNIRIDLDGHNRCIRKLMCPGPGAPNKRTSIRLDECVTSRLRTKEGIP</sequence>
<evidence type="ECO:0000256" key="2">
    <source>
        <dbReference type="ARBA" id="ARBA00022884"/>
    </source>
</evidence>
<protein>
    <submittedName>
        <fullName evidence="5">Heterogeneous nuclear ribonucleoprotein L</fullName>
    </submittedName>
</protein>
<dbReference type="GO" id="GO:1990904">
    <property type="term" value="C:ribonucleoprotein complex"/>
    <property type="evidence" value="ECO:0007669"/>
    <property type="project" value="UniProtKB-KW"/>
</dbReference>
<dbReference type="InterPro" id="IPR035979">
    <property type="entry name" value="RBD_domain_sf"/>
</dbReference>
<dbReference type="Gene3D" id="3.30.70.330">
    <property type="match status" value="1"/>
</dbReference>
<gene>
    <name evidence="5" type="ORF">CLF_112833</name>
</gene>
<evidence type="ECO:0000313" key="5">
    <source>
        <dbReference type="EMBL" id="GAA54232.1"/>
    </source>
</evidence>
<dbReference type="InterPro" id="IPR021790">
    <property type="entry name" value="PTBP1-like_RRM2"/>
</dbReference>
<reference evidence="5" key="1">
    <citation type="journal article" date="2011" name="Genome Biol.">
        <title>The draft genome of the carcinogenic human liver fluke Clonorchis sinensis.</title>
        <authorList>
            <person name="Wang X."/>
            <person name="Chen W."/>
            <person name="Huang Y."/>
            <person name="Sun J."/>
            <person name="Men J."/>
            <person name="Liu H."/>
            <person name="Luo F."/>
            <person name="Guo L."/>
            <person name="Lv X."/>
            <person name="Deng C."/>
            <person name="Zhou C."/>
            <person name="Fan Y."/>
            <person name="Li X."/>
            <person name="Huang L."/>
            <person name="Hu Y."/>
            <person name="Liang C."/>
            <person name="Hu X."/>
            <person name="Xu J."/>
            <person name="Yu X."/>
        </authorList>
    </citation>
    <scope>NUCLEOTIDE SEQUENCE [LARGE SCALE GENOMIC DNA]</scope>
    <source>
        <strain evidence="5">Henan</strain>
    </source>
</reference>
<dbReference type="Proteomes" id="UP000008909">
    <property type="component" value="Unassembled WGS sequence"/>
</dbReference>
<evidence type="ECO:0000256" key="1">
    <source>
        <dbReference type="ARBA" id="ARBA00022737"/>
    </source>
</evidence>
<evidence type="ECO:0000313" key="6">
    <source>
        <dbReference type="Proteomes" id="UP000008909"/>
    </source>
</evidence>
<evidence type="ECO:0000259" key="4">
    <source>
        <dbReference type="PROSITE" id="PS50102"/>
    </source>
</evidence>
<name>G7YMQ1_CLOSI</name>
<dbReference type="EMBL" id="DF143805">
    <property type="protein sequence ID" value="GAA54232.1"/>
    <property type="molecule type" value="Genomic_DNA"/>
</dbReference>
<keyword evidence="5" id="KW-0687">Ribonucleoprotein</keyword>
<proteinExistence type="predicted"/>
<dbReference type="InterPro" id="IPR000504">
    <property type="entry name" value="RRM_dom"/>
</dbReference>
<evidence type="ECO:0000256" key="3">
    <source>
        <dbReference type="PROSITE-ProRule" id="PRU00176"/>
    </source>
</evidence>
<dbReference type="Pfam" id="PF13893">
    <property type="entry name" value="RRM_5"/>
    <property type="match status" value="1"/>
</dbReference>
<reference key="2">
    <citation type="submission" date="2011-10" db="EMBL/GenBank/DDBJ databases">
        <title>The genome and transcriptome sequence of Clonorchis sinensis provide insights into the carcinogenic liver fluke.</title>
        <authorList>
            <person name="Wang X."/>
            <person name="Huang Y."/>
            <person name="Chen W."/>
            <person name="Liu H."/>
            <person name="Guo L."/>
            <person name="Chen Y."/>
            <person name="Luo F."/>
            <person name="Zhou W."/>
            <person name="Sun J."/>
            <person name="Mao Q."/>
            <person name="Liang P."/>
            <person name="Zhou C."/>
            <person name="Tian Y."/>
            <person name="Men J."/>
            <person name="Lv X."/>
            <person name="Huang L."/>
            <person name="Zhou J."/>
            <person name="Hu Y."/>
            <person name="Li R."/>
            <person name="Zhang F."/>
            <person name="Lei H."/>
            <person name="Li X."/>
            <person name="Hu X."/>
            <person name="Liang C."/>
            <person name="Xu J."/>
            <person name="Wu Z."/>
            <person name="Yu X."/>
        </authorList>
    </citation>
    <scope>NUCLEOTIDE SEQUENCE</scope>
    <source>
        <strain>Henan</strain>
    </source>
</reference>
<dbReference type="Pfam" id="PF11835">
    <property type="entry name" value="RRM_8"/>
    <property type="match status" value="1"/>
</dbReference>
<keyword evidence="6" id="KW-1185">Reference proteome</keyword>
<dbReference type="InterPro" id="IPR012677">
    <property type="entry name" value="Nucleotide-bd_a/b_plait_sf"/>
</dbReference>
<keyword evidence="1" id="KW-0677">Repeat</keyword>
<dbReference type="PROSITE" id="PS50102">
    <property type="entry name" value="RRM"/>
    <property type="match status" value="1"/>
</dbReference>
<keyword evidence="2 3" id="KW-0694">RNA-binding</keyword>
<organism evidence="5 6">
    <name type="scientific">Clonorchis sinensis</name>
    <name type="common">Chinese liver fluke</name>
    <dbReference type="NCBI Taxonomy" id="79923"/>
    <lineage>
        <taxon>Eukaryota</taxon>
        <taxon>Metazoa</taxon>
        <taxon>Spiralia</taxon>
        <taxon>Lophotrochozoa</taxon>
        <taxon>Platyhelminthes</taxon>
        <taxon>Trematoda</taxon>
        <taxon>Digenea</taxon>
        <taxon>Opisthorchiida</taxon>
        <taxon>Opisthorchiata</taxon>
        <taxon>Opisthorchiidae</taxon>
        <taxon>Clonorchis</taxon>
    </lineage>
</organism>